<gene>
    <name evidence="1" type="ORF">SERLADRAFT_434105</name>
</gene>
<dbReference type="OrthoDB" id="2681164at2759"/>
<dbReference type="KEGG" id="sla:SERLADRAFT_434105"/>
<dbReference type="AlphaFoldDB" id="F8NJL9"/>
<proteinExistence type="predicted"/>
<sequence length="232" mass="26407">MPSPLQSLIAMNPPPPLYFGNRNSLLDCYAVWRHIPYESCCCPESSEGMIDGALTHFVQLPRLFLAMLQKVKSVISGSVAMTFFEGWSGWEPWDMDVYVPSFSRDRMLWCFKNSEGYDVVQEEAKNKEDYVANIDIEDVISLARGGMKIDLVVSSTFVNLLPVFCFHSTAVINFISGDGFFSAYPVLTEERRSLINANHYTLFQYTTLHSTSVQGYLKYIERGYNVQMNPRA</sequence>
<accession>F8NJL9</accession>
<evidence type="ECO:0000313" key="1">
    <source>
        <dbReference type="EMBL" id="EGO28234.1"/>
    </source>
</evidence>
<organism>
    <name type="scientific">Serpula lacrymans var. lacrymans (strain S7.9)</name>
    <name type="common">Dry rot fungus</name>
    <dbReference type="NCBI Taxonomy" id="578457"/>
    <lineage>
        <taxon>Eukaryota</taxon>
        <taxon>Fungi</taxon>
        <taxon>Dikarya</taxon>
        <taxon>Basidiomycota</taxon>
        <taxon>Agaricomycotina</taxon>
        <taxon>Agaricomycetes</taxon>
        <taxon>Agaricomycetidae</taxon>
        <taxon>Boletales</taxon>
        <taxon>Coniophorineae</taxon>
        <taxon>Serpulaceae</taxon>
        <taxon>Serpula</taxon>
    </lineage>
</organism>
<protein>
    <submittedName>
        <fullName evidence="1">Uncharacterized protein</fullName>
    </submittedName>
</protein>
<dbReference type="RefSeq" id="XP_007314433.1">
    <property type="nucleotide sequence ID" value="XM_007314371.1"/>
</dbReference>
<dbReference type="Proteomes" id="UP000008064">
    <property type="component" value="Unassembled WGS sequence"/>
</dbReference>
<dbReference type="EMBL" id="GL945430">
    <property type="protein sequence ID" value="EGO28234.1"/>
    <property type="molecule type" value="Genomic_DNA"/>
</dbReference>
<dbReference type="GeneID" id="18814318"/>
<name>F8NJL9_SERL9</name>
<reference evidence="1" key="1">
    <citation type="submission" date="2011-04" db="EMBL/GenBank/DDBJ databases">
        <title>Evolution of plant cell wall degrading machinery underlies the functional diversity of forest fungi.</title>
        <authorList>
            <consortium name="US DOE Joint Genome Institute (JGI-PGF)"/>
            <person name="Eastwood D.C."/>
            <person name="Floudas D."/>
            <person name="Binder M."/>
            <person name="Majcherczyk A."/>
            <person name="Schneider P."/>
            <person name="Aerts A."/>
            <person name="Asiegbu F.O."/>
            <person name="Baker S.E."/>
            <person name="Barry K."/>
            <person name="Bendiksby M."/>
            <person name="Blumentritt M."/>
            <person name="Coutinho P.M."/>
            <person name="Cullen D."/>
            <person name="Cullen D."/>
            <person name="Gathman A."/>
            <person name="Goodell B."/>
            <person name="Henrissat B."/>
            <person name="Ihrmark K."/>
            <person name="Kauserud H."/>
            <person name="Kohler A."/>
            <person name="LaButti K."/>
            <person name="Lapidus A."/>
            <person name="Lavin J.L."/>
            <person name="Lee Y.-H."/>
            <person name="Lindquist E."/>
            <person name="Lilly W."/>
            <person name="Lucas S."/>
            <person name="Morin E."/>
            <person name="Murat C."/>
            <person name="Oguiza J.A."/>
            <person name="Park J."/>
            <person name="Pisabarro A.G."/>
            <person name="Riley R."/>
            <person name="Rosling A."/>
            <person name="Salamov A."/>
            <person name="Schmidt O."/>
            <person name="Schmutz J."/>
            <person name="Skrede I."/>
            <person name="Stenlid J."/>
            <person name="Wiebenga A."/>
            <person name="Xie X."/>
            <person name="Kues U."/>
            <person name="Hibbett D.S."/>
            <person name="Hoffmeister D."/>
            <person name="Hogberg N."/>
            <person name="Martin F."/>
            <person name="Grigoriev I.V."/>
            <person name="Watkinson S.C."/>
        </authorList>
    </citation>
    <scope>NUCLEOTIDE SEQUENCE</scope>
    <source>
        <strain evidence="1">S7.9</strain>
    </source>
</reference>
<dbReference type="HOGENOM" id="CLU_068912_1_0_1"/>